<gene>
    <name evidence="1" type="ordered locus">ECED1_1014</name>
</gene>
<dbReference type="KEGG" id="ecq:ECED1_1014"/>
<dbReference type="EMBL" id="CU928162">
    <property type="protein sequence ID" value="CAR07216.1"/>
    <property type="molecule type" value="Genomic_DNA"/>
</dbReference>
<proteinExistence type="predicted"/>
<name>B7MSA2_ECO81</name>
<dbReference type="Proteomes" id="UP000000748">
    <property type="component" value="Chromosome"/>
</dbReference>
<reference evidence="2" key="1">
    <citation type="journal article" date="2009" name="PLoS Genet.">
        <title>Organised genome dynamics in the Escherichia coli species results in highly diverse adaptive paths.</title>
        <authorList>
            <person name="Touchon M."/>
            <person name="Hoede C."/>
            <person name="Tenaillon O."/>
            <person name="Barbe V."/>
            <person name="Baeriswyl S."/>
            <person name="Bidet P."/>
            <person name="Bingen E."/>
            <person name="Bonacorsi S."/>
            <person name="Bouchier C."/>
            <person name="Bouvet O."/>
            <person name="Calteau A."/>
            <person name="Chiapello H."/>
            <person name="Clermont O."/>
            <person name="Cruveiller S."/>
            <person name="Danchin A."/>
            <person name="Diard M."/>
            <person name="Dossat C."/>
            <person name="Karoui M.E."/>
            <person name="Frapy E."/>
            <person name="Garry L."/>
            <person name="Ghigo J.M."/>
            <person name="Gilles A.M."/>
            <person name="Johnson J."/>
            <person name="Le Bouguenec C."/>
            <person name="Lescat M."/>
            <person name="Mangenot S."/>
            <person name="Martinez-Jehanne V."/>
            <person name="Matic I."/>
            <person name="Nassif X."/>
            <person name="Oztas S."/>
            <person name="Petit M.A."/>
            <person name="Pichon C."/>
            <person name="Rouy Z."/>
            <person name="Ruf C.S."/>
            <person name="Schneider D."/>
            <person name="Tourret J."/>
            <person name="Vacherie B."/>
            <person name="Vallenet D."/>
            <person name="Medigue C."/>
            <person name="Rocha E.P.C."/>
            <person name="Denamur E."/>
        </authorList>
    </citation>
    <scope>NUCLEOTIDE SEQUENCE [LARGE SCALE GENOMIC DNA]</scope>
    <source>
        <strain evidence="2">ED1a</strain>
    </source>
</reference>
<accession>B7MSA2</accession>
<protein>
    <submittedName>
        <fullName evidence="1">Uncharacterized protein</fullName>
    </submittedName>
</protein>
<organism evidence="1 2">
    <name type="scientific">Escherichia coli O81 (strain ED1a)</name>
    <dbReference type="NCBI Taxonomy" id="585397"/>
    <lineage>
        <taxon>Bacteria</taxon>
        <taxon>Pseudomonadati</taxon>
        <taxon>Pseudomonadota</taxon>
        <taxon>Gammaproteobacteria</taxon>
        <taxon>Enterobacterales</taxon>
        <taxon>Enterobacteriaceae</taxon>
        <taxon>Escherichia</taxon>
    </lineage>
</organism>
<evidence type="ECO:0000313" key="1">
    <source>
        <dbReference type="EMBL" id="CAR07216.1"/>
    </source>
</evidence>
<evidence type="ECO:0000313" key="2">
    <source>
        <dbReference type="Proteomes" id="UP000000748"/>
    </source>
</evidence>
<dbReference type="AlphaFoldDB" id="B7MSA2"/>
<dbReference type="HOGENOM" id="CLU_2896912_0_0_6"/>
<sequence length="62" mass="6650">MGIVSVILFCRNGTQQPVTTSTSLNTPSPTQANLLVRFERKADVGSLKLANYSASIDAYCVT</sequence>